<gene>
    <name evidence="1" type="ORF">GJ697_17855</name>
</gene>
<name>A0A6L5QJ74_9BURK</name>
<dbReference type="Proteomes" id="UP000481037">
    <property type="component" value="Unassembled WGS sequence"/>
</dbReference>
<protein>
    <submittedName>
        <fullName evidence="1">Uncharacterized protein</fullName>
    </submittedName>
</protein>
<dbReference type="EMBL" id="WKJM01000015">
    <property type="protein sequence ID" value="MRX09705.1"/>
    <property type="molecule type" value="Genomic_DNA"/>
</dbReference>
<organism evidence="1 2">
    <name type="scientific">Duganella alba</name>
    <dbReference type="NCBI Taxonomy" id="2666081"/>
    <lineage>
        <taxon>Bacteria</taxon>
        <taxon>Pseudomonadati</taxon>
        <taxon>Pseudomonadota</taxon>
        <taxon>Betaproteobacteria</taxon>
        <taxon>Burkholderiales</taxon>
        <taxon>Oxalobacteraceae</taxon>
        <taxon>Telluria group</taxon>
        <taxon>Duganella</taxon>
    </lineage>
</organism>
<reference evidence="1 2" key="1">
    <citation type="submission" date="2019-11" db="EMBL/GenBank/DDBJ databases">
        <title>Novel species isolated from a subtropical stream in China.</title>
        <authorList>
            <person name="Lu H."/>
        </authorList>
    </citation>
    <scope>NUCLEOTIDE SEQUENCE [LARGE SCALE GENOMIC DNA]</scope>
    <source>
        <strain evidence="1 2">FT25W</strain>
    </source>
</reference>
<accession>A0A6L5QJ74</accession>
<dbReference type="AlphaFoldDB" id="A0A6L5QJ74"/>
<keyword evidence="2" id="KW-1185">Reference proteome</keyword>
<evidence type="ECO:0000313" key="1">
    <source>
        <dbReference type="EMBL" id="MRX09705.1"/>
    </source>
</evidence>
<evidence type="ECO:0000313" key="2">
    <source>
        <dbReference type="Proteomes" id="UP000481037"/>
    </source>
</evidence>
<sequence length="74" mass="8503">MREMFTIVNDNRDLISFANGQMVMHDNDVADRYDAAQQVIDDIHEYEVAQMKEKLAQATIAKAYLDEVERGGRP</sequence>
<proteinExistence type="predicted"/>
<comment type="caution">
    <text evidence="1">The sequence shown here is derived from an EMBL/GenBank/DDBJ whole genome shotgun (WGS) entry which is preliminary data.</text>
</comment>
<dbReference type="RefSeq" id="WP_154365693.1">
    <property type="nucleotide sequence ID" value="NZ_WKJM01000015.1"/>
</dbReference>